<keyword evidence="1" id="KW-0285">Flavoprotein</keyword>
<dbReference type="Gene3D" id="3.30.70.2450">
    <property type="match status" value="1"/>
</dbReference>
<dbReference type="InterPro" id="IPR002938">
    <property type="entry name" value="FAD-bd"/>
</dbReference>
<evidence type="ECO:0000256" key="1">
    <source>
        <dbReference type="ARBA" id="ARBA00022630"/>
    </source>
</evidence>
<organism evidence="7 8">
    <name type="scientific">Penicillium cataractarum</name>
    <dbReference type="NCBI Taxonomy" id="2100454"/>
    <lineage>
        <taxon>Eukaryota</taxon>
        <taxon>Fungi</taxon>
        <taxon>Dikarya</taxon>
        <taxon>Ascomycota</taxon>
        <taxon>Pezizomycotina</taxon>
        <taxon>Eurotiomycetes</taxon>
        <taxon>Eurotiomycetidae</taxon>
        <taxon>Eurotiales</taxon>
        <taxon>Aspergillaceae</taxon>
        <taxon>Penicillium</taxon>
    </lineage>
</organism>
<accession>A0A9W9VWJ8</accession>
<reference evidence="7" key="2">
    <citation type="journal article" date="2023" name="IMA Fungus">
        <title>Comparative genomic study of the Penicillium genus elucidates a diverse pangenome and 15 lateral gene transfer events.</title>
        <authorList>
            <person name="Petersen C."/>
            <person name="Sorensen T."/>
            <person name="Nielsen M.R."/>
            <person name="Sondergaard T.E."/>
            <person name="Sorensen J.L."/>
            <person name="Fitzpatrick D.A."/>
            <person name="Frisvad J.C."/>
            <person name="Nielsen K.L."/>
        </authorList>
    </citation>
    <scope>NUCLEOTIDE SEQUENCE</scope>
    <source>
        <strain evidence="7">IBT 29864</strain>
    </source>
</reference>
<dbReference type="InterPro" id="IPR036188">
    <property type="entry name" value="FAD/NAD-bd_sf"/>
</dbReference>
<comment type="caution">
    <text evidence="7">The sequence shown here is derived from an EMBL/GenBank/DDBJ whole genome shotgun (WGS) entry which is preliminary data.</text>
</comment>
<dbReference type="GO" id="GO:0072330">
    <property type="term" value="P:monocarboxylic acid biosynthetic process"/>
    <property type="evidence" value="ECO:0007669"/>
    <property type="project" value="UniProtKB-ARBA"/>
</dbReference>
<dbReference type="NCBIfam" id="NF004829">
    <property type="entry name" value="PRK06183.1-3"/>
    <property type="match status" value="1"/>
</dbReference>
<dbReference type="GO" id="GO:0019622">
    <property type="term" value="P:3-(3-hydroxy)phenylpropionate catabolic process"/>
    <property type="evidence" value="ECO:0007669"/>
    <property type="project" value="TreeGrafter"/>
</dbReference>
<dbReference type="PRINTS" id="PR00420">
    <property type="entry name" value="RNGMNOXGNASE"/>
</dbReference>
<sequence length="779" mass="84530">MEINVDVIIVGYGPAGAVLASLLGQRGHRVAVLEKFPSPYNLPRMSTLDGEIARVLQHTADPEKALEDSLPQPAAYLYGADGELVSRADWNTVVCGHPERLSLHQPNIESAMHTRVDSCSSVQVFWGTEATAIDNLEDHVVITATKVASDDTNTPAEEFKVRARYAVGMDGGSSFVREAVGIKMEVLKVHDDEWQLTDYDILDPAVEATRTEVHMDVPRPYYWGPNGARRCRIDMKLLPDDGPEVRTHAAALAYLKEKTGILPEAVRITRQVIYRFRSAIAQCMRVGNVFIGGDAAHLMTPGMAQGCCSAIRDGINLAWRLDLVLTSRANAAILDSYGPERLGHVTPLVQGSILGWQMTTETDPAKAATRDNFIRAGLAPAPPKPTLTTGILQRTADNLAQLAGTLSPQGRVRIDGREGLLDSLVGFGFQLVSRIPVDALLSPAQQELLDKLGAHIVVLGSEAAVDLDMTYQNYLEAHGLVAYLSRPDFYIFGTAATADDIPVMVDALAKQLAQPVPDTEQLSAIDEPVTLPGAKFVHKTIPALEFTIHYAEAGPSNPAGTIVSIPGSAGLEMSTAKDQLAGRYRVLEVNPPGWGDQTDVSRPMPQSEIGVILARAVEQLVDGPFVLIATSMGGGNAMYLASQMPDRVRGIILEGSMTPCRPQDLRPMSTSQPPIHPKKPWATQAYVAHQMSNRMRMVQNTPPDMEATPAITTVRERGIPVLSLVGDADEVMKPNQETVQAVLPQAEFQLVPEGRHDLQNTVPEEFVSRVESLIDERLA</sequence>
<evidence type="ECO:0000259" key="6">
    <source>
        <dbReference type="Pfam" id="PF01494"/>
    </source>
</evidence>
<name>A0A9W9VWJ8_9EURO</name>
<dbReference type="GO" id="GO:0008688">
    <property type="term" value="F:3-(3-hydroxyphenyl)propionate hydroxylase activity"/>
    <property type="evidence" value="ECO:0007669"/>
    <property type="project" value="TreeGrafter"/>
</dbReference>
<dbReference type="GeneID" id="81433640"/>
<dbReference type="InterPro" id="IPR050631">
    <property type="entry name" value="PheA/TfdB_FAD_monoxygenase"/>
</dbReference>
<evidence type="ECO:0000313" key="7">
    <source>
        <dbReference type="EMBL" id="KAJ5390464.1"/>
    </source>
</evidence>
<dbReference type="GO" id="GO:0071949">
    <property type="term" value="F:FAD binding"/>
    <property type="evidence" value="ECO:0007669"/>
    <property type="project" value="InterPro"/>
</dbReference>
<reference evidence="7" key="1">
    <citation type="submission" date="2022-11" db="EMBL/GenBank/DDBJ databases">
        <authorList>
            <person name="Petersen C."/>
        </authorList>
    </citation>
    <scope>NUCLEOTIDE SEQUENCE</scope>
    <source>
        <strain evidence="7">IBT 29864</strain>
    </source>
</reference>
<dbReference type="InterPro" id="IPR029058">
    <property type="entry name" value="AB_hydrolase_fold"/>
</dbReference>
<feature type="domain" description="AB hydrolase-1" evidence="5">
    <location>
        <begin position="566"/>
        <end position="694"/>
    </location>
</feature>
<feature type="region of interest" description="Disordered" evidence="4">
    <location>
        <begin position="659"/>
        <end position="678"/>
    </location>
</feature>
<gene>
    <name evidence="7" type="ORF">N7496_001532</name>
</gene>
<dbReference type="InterPro" id="IPR000073">
    <property type="entry name" value="AB_hydrolase_1"/>
</dbReference>
<dbReference type="Gene3D" id="3.40.50.1820">
    <property type="entry name" value="alpha/beta hydrolase"/>
    <property type="match status" value="1"/>
</dbReference>
<dbReference type="Proteomes" id="UP001147782">
    <property type="component" value="Unassembled WGS sequence"/>
</dbReference>
<dbReference type="Gene3D" id="3.50.50.60">
    <property type="entry name" value="FAD/NAD(P)-binding domain"/>
    <property type="match status" value="1"/>
</dbReference>
<dbReference type="PANTHER" id="PTHR43476">
    <property type="entry name" value="3-(3-HYDROXY-PHENYL)PROPIONATE/3-HYDROXYCINNAMIC ACID HYDROXYLASE"/>
    <property type="match status" value="1"/>
</dbReference>
<keyword evidence="8" id="KW-1185">Reference proteome</keyword>
<dbReference type="OrthoDB" id="2690153at2759"/>
<evidence type="ECO:0000313" key="8">
    <source>
        <dbReference type="Proteomes" id="UP001147782"/>
    </source>
</evidence>
<protein>
    <recommendedName>
        <fullName evidence="9">FAD-binding domain-containing protein</fullName>
    </recommendedName>
</protein>
<evidence type="ECO:0008006" key="9">
    <source>
        <dbReference type="Google" id="ProtNLM"/>
    </source>
</evidence>
<evidence type="ECO:0000259" key="5">
    <source>
        <dbReference type="Pfam" id="PF00561"/>
    </source>
</evidence>
<evidence type="ECO:0000256" key="3">
    <source>
        <dbReference type="ARBA" id="ARBA00023002"/>
    </source>
</evidence>
<dbReference type="Pfam" id="PF01494">
    <property type="entry name" value="FAD_binding_3"/>
    <property type="match status" value="1"/>
</dbReference>
<keyword evidence="3" id="KW-0560">Oxidoreductase</keyword>
<evidence type="ECO:0000256" key="4">
    <source>
        <dbReference type="SAM" id="MobiDB-lite"/>
    </source>
</evidence>
<dbReference type="GO" id="GO:0017000">
    <property type="term" value="P:antibiotic biosynthetic process"/>
    <property type="evidence" value="ECO:0007669"/>
    <property type="project" value="UniProtKB-ARBA"/>
</dbReference>
<keyword evidence="2" id="KW-0274">FAD</keyword>
<dbReference type="Pfam" id="PF00561">
    <property type="entry name" value="Abhydrolase_1"/>
    <property type="match status" value="1"/>
</dbReference>
<dbReference type="SUPFAM" id="SSF53474">
    <property type="entry name" value="alpha/beta-Hydrolases"/>
    <property type="match status" value="1"/>
</dbReference>
<dbReference type="RefSeq" id="XP_056561192.1">
    <property type="nucleotide sequence ID" value="XM_056694463.1"/>
</dbReference>
<dbReference type="PANTHER" id="PTHR43476:SF3">
    <property type="entry name" value="FAD-BINDING MONOOXYGENASE"/>
    <property type="match status" value="1"/>
</dbReference>
<feature type="domain" description="FAD-binding" evidence="6">
    <location>
        <begin position="5"/>
        <end position="351"/>
    </location>
</feature>
<dbReference type="EMBL" id="JAPZBS010000001">
    <property type="protein sequence ID" value="KAJ5390464.1"/>
    <property type="molecule type" value="Genomic_DNA"/>
</dbReference>
<dbReference type="AlphaFoldDB" id="A0A9W9VWJ8"/>
<proteinExistence type="predicted"/>
<dbReference type="SUPFAM" id="SSF51905">
    <property type="entry name" value="FAD/NAD(P)-binding domain"/>
    <property type="match status" value="1"/>
</dbReference>
<evidence type="ECO:0000256" key="2">
    <source>
        <dbReference type="ARBA" id="ARBA00022827"/>
    </source>
</evidence>